<reference evidence="2 3" key="1">
    <citation type="submission" date="2016-10" db="EMBL/GenBank/DDBJ databases">
        <authorList>
            <person name="de Groot N.N."/>
        </authorList>
    </citation>
    <scope>NUCLEOTIDE SEQUENCE [LARGE SCALE GENOMIC DNA]</scope>
    <source>
        <strain evidence="2 3">DSM 16213</strain>
    </source>
</reference>
<dbReference type="EMBL" id="FOCI01000003">
    <property type="protein sequence ID" value="SEM70042.1"/>
    <property type="molecule type" value="Genomic_DNA"/>
</dbReference>
<dbReference type="OrthoDB" id="7857490at2"/>
<feature type="signal peptide" evidence="1">
    <location>
        <begin position="1"/>
        <end position="19"/>
    </location>
</feature>
<keyword evidence="1" id="KW-0732">Signal</keyword>
<dbReference type="RefSeq" id="WP_143057990.1">
    <property type="nucleotide sequence ID" value="NZ_FOCI01000003.1"/>
</dbReference>
<keyword evidence="3" id="KW-1185">Reference proteome</keyword>
<feature type="chain" id="PRO_5011491511" evidence="1">
    <location>
        <begin position="20"/>
        <end position="221"/>
    </location>
</feature>
<dbReference type="Proteomes" id="UP000199585">
    <property type="component" value="Unassembled WGS sequence"/>
</dbReference>
<gene>
    <name evidence="2" type="ORF">SAMN04488003_103167</name>
</gene>
<evidence type="ECO:0000313" key="3">
    <source>
        <dbReference type="Proteomes" id="UP000199585"/>
    </source>
</evidence>
<accession>A0A1H8AGV2</accession>
<evidence type="ECO:0000256" key="1">
    <source>
        <dbReference type="SAM" id="SignalP"/>
    </source>
</evidence>
<name>A0A1H8AGV2_9RHOB</name>
<protein>
    <submittedName>
        <fullName evidence="2">Uncharacterized protein</fullName>
    </submittedName>
</protein>
<sequence>MRRFLTILLLLCCACRAQAGAWSRADGELFIAAGGNVLLSDGAQLPVHYDPTVYAEYGLTDRVTLGLDLYTADKGRIVQAFGFAGLPIGDTSGTYRTAASLGYGLRRNPDTTSEALMRLGLSFGRGLDSGWLAVDASATYGTRDTVWRPKADFTWGQAWSDRWTTTLQLQTGQGYYDDYYAKVSPTVILTVTDRFRINLGAVKAMTGDGGSALKLETWITF</sequence>
<organism evidence="2 3">
    <name type="scientific">Loktanella fryxellensis</name>
    <dbReference type="NCBI Taxonomy" id="245187"/>
    <lineage>
        <taxon>Bacteria</taxon>
        <taxon>Pseudomonadati</taxon>
        <taxon>Pseudomonadota</taxon>
        <taxon>Alphaproteobacteria</taxon>
        <taxon>Rhodobacterales</taxon>
        <taxon>Roseobacteraceae</taxon>
        <taxon>Loktanella</taxon>
    </lineage>
</organism>
<dbReference type="AlphaFoldDB" id="A0A1H8AGV2"/>
<dbReference type="STRING" id="245187.SAMN04488003_103167"/>
<proteinExistence type="predicted"/>
<evidence type="ECO:0000313" key="2">
    <source>
        <dbReference type="EMBL" id="SEM70042.1"/>
    </source>
</evidence>